<dbReference type="InterPro" id="IPR050796">
    <property type="entry name" value="SCF_F-box_component"/>
</dbReference>
<dbReference type="PROSITE" id="PS50181">
    <property type="entry name" value="FBOX"/>
    <property type="match status" value="1"/>
</dbReference>
<accession>A0A2N9G8I3</accession>
<dbReference type="EMBL" id="OIVN01001590">
    <property type="protein sequence ID" value="SPC95649.1"/>
    <property type="molecule type" value="Genomic_DNA"/>
</dbReference>
<sequence>MSDNVKVSCDSLPDEIVTQILIRLPIKSIITCTSVCKAWKSLIQNPTFIFTHLHHSINNNHYLFFRFYGVEEDIIEKYTLYNDNDFILHTRFDFPLEPQNKDDPIFRVVGTCNGLVCLSDDLYIYTNEFFLWNPCVRKFVKLPYPNLTYHPDRLFRASIGFGFDAETNDYKVVRMLSLVVDHNDDLDIEIDRPEVEVFSLATGEWRKVTSFLPPICTLMEDREPQTFVNGALHWLAFRSTGDDNLVHFVLVFDLGDETFCEILLPELLNYPGYGRIQLRTYVSVYGNSIALFQSRDSDYSEYEIIWVMKEYGVASSWTKVLTIDYQDQGWATGSRRNGEVVFESYEWQLFSLNLETREKKDLRISSRTHTFVDSYDESLVLLDKAANSAVTY</sequence>
<dbReference type="InterPro" id="IPR006527">
    <property type="entry name" value="F-box-assoc_dom_typ1"/>
</dbReference>
<dbReference type="InterPro" id="IPR001810">
    <property type="entry name" value="F-box_dom"/>
</dbReference>
<proteinExistence type="predicted"/>
<dbReference type="SMART" id="SM00256">
    <property type="entry name" value="FBOX"/>
    <property type="match status" value="1"/>
</dbReference>
<organism evidence="2">
    <name type="scientific">Fagus sylvatica</name>
    <name type="common">Beechnut</name>
    <dbReference type="NCBI Taxonomy" id="28930"/>
    <lineage>
        <taxon>Eukaryota</taxon>
        <taxon>Viridiplantae</taxon>
        <taxon>Streptophyta</taxon>
        <taxon>Embryophyta</taxon>
        <taxon>Tracheophyta</taxon>
        <taxon>Spermatophyta</taxon>
        <taxon>Magnoliopsida</taxon>
        <taxon>eudicotyledons</taxon>
        <taxon>Gunneridae</taxon>
        <taxon>Pentapetalae</taxon>
        <taxon>rosids</taxon>
        <taxon>fabids</taxon>
        <taxon>Fagales</taxon>
        <taxon>Fagaceae</taxon>
        <taxon>Fagus</taxon>
    </lineage>
</organism>
<evidence type="ECO:0000313" key="2">
    <source>
        <dbReference type="EMBL" id="SPC95649.1"/>
    </source>
</evidence>
<dbReference type="AlphaFoldDB" id="A0A2N9G8I3"/>
<protein>
    <recommendedName>
        <fullName evidence="1">F-box domain-containing protein</fullName>
    </recommendedName>
</protein>
<dbReference type="Gene3D" id="1.20.1280.50">
    <property type="match status" value="1"/>
</dbReference>
<dbReference type="NCBIfam" id="TIGR01640">
    <property type="entry name" value="F_box_assoc_1"/>
    <property type="match status" value="1"/>
</dbReference>
<dbReference type="SUPFAM" id="SSF81383">
    <property type="entry name" value="F-box domain"/>
    <property type="match status" value="1"/>
</dbReference>
<dbReference type="PANTHER" id="PTHR31672:SF13">
    <property type="entry name" value="F-BOX PROTEIN CPR30-LIKE"/>
    <property type="match status" value="1"/>
</dbReference>
<dbReference type="InterPro" id="IPR017451">
    <property type="entry name" value="F-box-assoc_interact_dom"/>
</dbReference>
<dbReference type="InterPro" id="IPR036047">
    <property type="entry name" value="F-box-like_dom_sf"/>
</dbReference>
<feature type="domain" description="F-box" evidence="1">
    <location>
        <begin position="6"/>
        <end position="53"/>
    </location>
</feature>
<dbReference type="Pfam" id="PF07734">
    <property type="entry name" value="FBA_1"/>
    <property type="match status" value="1"/>
</dbReference>
<dbReference type="PANTHER" id="PTHR31672">
    <property type="entry name" value="BNACNNG10540D PROTEIN"/>
    <property type="match status" value="1"/>
</dbReference>
<dbReference type="Pfam" id="PF00646">
    <property type="entry name" value="F-box"/>
    <property type="match status" value="1"/>
</dbReference>
<name>A0A2N9G8I3_FAGSY</name>
<gene>
    <name evidence="2" type="ORF">FSB_LOCUS23531</name>
</gene>
<reference evidence="2" key="1">
    <citation type="submission" date="2018-02" db="EMBL/GenBank/DDBJ databases">
        <authorList>
            <person name="Cohen D.B."/>
            <person name="Kent A.D."/>
        </authorList>
    </citation>
    <scope>NUCLEOTIDE SEQUENCE</scope>
</reference>
<evidence type="ECO:0000259" key="1">
    <source>
        <dbReference type="PROSITE" id="PS50181"/>
    </source>
</evidence>
<dbReference type="CDD" id="cd22157">
    <property type="entry name" value="F-box_AtFBW1-like"/>
    <property type="match status" value="1"/>
</dbReference>